<reference evidence="2 3" key="1">
    <citation type="submission" date="2021-03" db="EMBL/GenBank/DDBJ databases">
        <title>Genomic Encyclopedia of Type Strains, Phase IV (KMG-IV): sequencing the most valuable type-strain genomes for metagenomic binning, comparative biology and taxonomic classification.</title>
        <authorList>
            <person name="Goeker M."/>
        </authorList>
    </citation>
    <scope>NUCLEOTIDE SEQUENCE [LARGE SCALE GENOMIC DNA]</scope>
    <source>
        <strain evidence="2 3">DSM 26427</strain>
    </source>
</reference>
<dbReference type="PANTHER" id="PTHR30441:SF4">
    <property type="entry name" value="PROTEIN ASMA"/>
    <property type="match status" value="1"/>
</dbReference>
<evidence type="ECO:0000313" key="2">
    <source>
        <dbReference type="EMBL" id="MBP1861926.1"/>
    </source>
</evidence>
<keyword evidence="1" id="KW-1133">Transmembrane helix</keyword>
<organism evidence="2 3">
    <name type="scientific">Rhizobium herbae</name>
    <dbReference type="NCBI Taxonomy" id="508661"/>
    <lineage>
        <taxon>Bacteria</taxon>
        <taxon>Pseudomonadati</taxon>
        <taxon>Pseudomonadota</taxon>
        <taxon>Alphaproteobacteria</taxon>
        <taxon>Hyphomicrobiales</taxon>
        <taxon>Rhizobiaceae</taxon>
        <taxon>Rhizobium/Agrobacterium group</taxon>
        <taxon>Rhizobium</taxon>
    </lineage>
</organism>
<keyword evidence="1" id="KW-0472">Membrane</keyword>
<feature type="transmembrane region" description="Helical" evidence="1">
    <location>
        <begin position="23"/>
        <end position="45"/>
    </location>
</feature>
<dbReference type="PANTHER" id="PTHR30441">
    <property type="entry name" value="DUF748 DOMAIN-CONTAINING PROTEIN"/>
    <property type="match status" value="1"/>
</dbReference>
<accession>A0ABS4EVE1</accession>
<gene>
    <name evidence="2" type="ORF">J2Z75_005455</name>
</gene>
<dbReference type="EMBL" id="JAGGJV010000012">
    <property type="protein sequence ID" value="MBP1861926.1"/>
    <property type="molecule type" value="Genomic_DNA"/>
</dbReference>
<keyword evidence="1" id="KW-0812">Transmembrane</keyword>
<dbReference type="RefSeq" id="WP_209856746.1">
    <property type="nucleotide sequence ID" value="NZ_JAGGJV010000012.1"/>
</dbReference>
<evidence type="ECO:0000313" key="3">
    <source>
        <dbReference type="Proteomes" id="UP000823786"/>
    </source>
</evidence>
<proteinExistence type="predicted"/>
<protein>
    <submittedName>
        <fullName evidence="2">AsmA protein</fullName>
    </submittedName>
</protein>
<dbReference type="InterPro" id="IPR052894">
    <property type="entry name" value="AsmA-related"/>
</dbReference>
<keyword evidence="3" id="KW-1185">Reference proteome</keyword>
<dbReference type="Proteomes" id="UP000823786">
    <property type="component" value="Unassembled WGS sequence"/>
</dbReference>
<evidence type="ECO:0000256" key="1">
    <source>
        <dbReference type="SAM" id="Phobius"/>
    </source>
</evidence>
<comment type="caution">
    <text evidence="2">The sequence shown here is derived from an EMBL/GenBank/DDBJ whole genome shotgun (WGS) entry which is preliminary data.</text>
</comment>
<name>A0ABS4EVE1_9HYPH</name>
<sequence length="608" mass="63611">MKQFINIASMKTRLLDLLASRTVAWLVIGALALTVLFKVALPLFVSTASVKTNMERVLSSWTGARANIAGDPLISFWPHPVLTLRTVTFEGGDAATPELLAKADAIAAGFDILAALRGAPVFYDFRLVNPVFKVERRLDGTFNWRRAGWMADAIANASTKTPSAVRNTPIGDIEIDNGTVELNDRITASAHHINNISGSVQWPTPAAQIRANLSAAMNGEKVELSITCDEPMMLLSGQNSAIQTSFSSTPLTFSFDGIGNGSAHPFASGQLQLTARSIPGLAAWSRGNTLPAETTGAIALDTSMTMSGEILKMDNLSLSLEGASATGVLDIAWNRARGPRVDGTLAFDRLDLTALASSFLPLQLAGSPDMAFLKQIGLDLRLSAQEASYGPIALTDVAAGIMAENGRASVDIGDGTYAGGSLSGRIALAKDGGDGGQLQFSLKDADLAPVAATLGLAGPLPLGRGVLSVDLSTAEPLSKMTPGGVSGEIRYMVDNGTLRDFNGPEFERLAAQGRFFNISEAGDGSFAFTSAEITATLRNGMAELTKADIKGEGRILSLAGIIPYRNGSLALAGAIQPDDTAIPAVRFFVGGSWPNPVISPLAAIPAKP</sequence>